<evidence type="ECO:0000313" key="1">
    <source>
        <dbReference type="EMBL" id="KAH7087386.1"/>
    </source>
</evidence>
<dbReference type="AlphaFoldDB" id="A0A8K0R5S6"/>
<gene>
    <name evidence="1" type="ORF">FB567DRAFT_524936</name>
</gene>
<dbReference type="Proteomes" id="UP000813461">
    <property type="component" value="Unassembled WGS sequence"/>
</dbReference>
<accession>A0A8K0R5S6</accession>
<protein>
    <submittedName>
        <fullName evidence="1">Uncharacterized protein</fullName>
    </submittedName>
</protein>
<name>A0A8K0R5S6_9PLEO</name>
<organism evidence="1 2">
    <name type="scientific">Paraphoma chrysanthemicola</name>
    <dbReference type="NCBI Taxonomy" id="798071"/>
    <lineage>
        <taxon>Eukaryota</taxon>
        <taxon>Fungi</taxon>
        <taxon>Dikarya</taxon>
        <taxon>Ascomycota</taxon>
        <taxon>Pezizomycotina</taxon>
        <taxon>Dothideomycetes</taxon>
        <taxon>Pleosporomycetidae</taxon>
        <taxon>Pleosporales</taxon>
        <taxon>Pleosporineae</taxon>
        <taxon>Phaeosphaeriaceae</taxon>
        <taxon>Paraphoma</taxon>
    </lineage>
</organism>
<keyword evidence="2" id="KW-1185">Reference proteome</keyword>
<dbReference type="OrthoDB" id="5314997at2759"/>
<comment type="caution">
    <text evidence="1">The sequence shown here is derived from an EMBL/GenBank/DDBJ whole genome shotgun (WGS) entry which is preliminary data.</text>
</comment>
<dbReference type="EMBL" id="JAGMVJ010000009">
    <property type="protein sequence ID" value="KAH7087386.1"/>
    <property type="molecule type" value="Genomic_DNA"/>
</dbReference>
<evidence type="ECO:0000313" key="2">
    <source>
        <dbReference type="Proteomes" id="UP000813461"/>
    </source>
</evidence>
<proteinExistence type="predicted"/>
<reference evidence="1" key="1">
    <citation type="journal article" date="2021" name="Nat. Commun.">
        <title>Genetic determinants of endophytism in the Arabidopsis root mycobiome.</title>
        <authorList>
            <person name="Mesny F."/>
            <person name="Miyauchi S."/>
            <person name="Thiergart T."/>
            <person name="Pickel B."/>
            <person name="Atanasova L."/>
            <person name="Karlsson M."/>
            <person name="Huettel B."/>
            <person name="Barry K.W."/>
            <person name="Haridas S."/>
            <person name="Chen C."/>
            <person name="Bauer D."/>
            <person name="Andreopoulos W."/>
            <person name="Pangilinan J."/>
            <person name="LaButti K."/>
            <person name="Riley R."/>
            <person name="Lipzen A."/>
            <person name="Clum A."/>
            <person name="Drula E."/>
            <person name="Henrissat B."/>
            <person name="Kohler A."/>
            <person name="Grigoriev I.V."/>
            <person name="Martin F.M."/>
            <person name="Hacquard S."/>
        </authorList>
    </citation>
    <scope>NUCLEOTIDE SEQUENCE</scope>
    <source>
        <strain evidence="1">MPI-SDFR-AT-0120</strain>
    </source>
</reference>
<sequence length="274" mass="32248">MTSNSPFRFLDLPKELRLMVYERIPFSTRHYVYHTRSRNESTPDCTPSMTLIVKNPGTAIACTNRLTNTESKTIFEERLRYLKNEPLRVLIKIDNTVFTILTHDPELEVHENTFQHAAMLLDKHLGRSSDCGPHDWPPAYFKSLDLFPVDNGSERHLIAVRFIEFLAMYIYTRKPSRIILCLQRQLCKFDLEHRNLDAITHWSRMWEGQATTLFPRLGLEKLEWALSGGLDERISRQWVESAVEIIKTFSRQQFLGLINDEEWVRDWAESECFL</sequence>